<dbReference type="Pfam" id="PF05721">
    <property type="entry name" value="PhyH"/>
    <property type="match status" value="1"/>
</dbReference>
<reference evidence="1 2" key="1">
    <citation type="submission" date="2018-04" db="EMBL/GenBank/DDBJ databases">
        <title>Genomic Encyclopedia of Archaeal and Bacterial Type Strains, Phase II (KMG-II): from individual species to whole genera.</title>
        <authorList>
            <person name="Goeker M."/>
        </authorList>
    </citation>
    <scope>NUCLEOTIDE SEQUENCE [LARGE SCALE GENOMIC DNA]</scope>
    <source>
        <strain evidence="1 2">DSM 29955</strain>
    </source>
</reference>
<organism evidence="1 2">
    <name type="scientific">Yoonia sediminilitoris</name>
    <dbReference type="NCBI Taxonomy" id="1286148"/>
    <lineage>
        <taxon>Bacteria</taxon>
        <taxon>Pseudomonadati</taxon>
        <taxon>Pseudomonadota</taxon>
        <taxon>Alphaproteobacteria</taxon>
        <taxon>Rhodobacterales</taxon>
        <taxon>Paracoccaceae</taxon>
        <taxon>Yoonia</taxon>
    </lineage>
</organism>
<dbReference type="Proteomes" id="UP000244523">
    <property type="component" value="Unassembled WGS sequence"/>
</dbReference>
<proteinExistence type="predicted"/>
<dbReference type="PANTHER" id="PTHR20883">
    <property type="entry name" value="PHYTANOYL-COA DIOXYGENASE DOMAIN CONTAINING 1"/>
    <property type="match status" value="1"/>
</dbReference>
<dbReference type="InterPro" id="IPR008775">
    <property type="entry name" value="Phytyl_CoA_dOase-like"/>
</dbReference>
<keyword evidence="1" id="KW-0560">Oxidoreductase</keyword>
<gene>
    <name evidence="1" type="ORF">C8N45_101535</name>
</gene>
<evidence type="ECO:0000313" key="2">
    <source>
        <dbReference type="Proteomes" id="UP000244523"/>
    </source>
</evidence>
<evidence type="ECO:0000313" key="1">
    <source>
        <dbReference type="EMBL" id="PUB18944.1"/>
    </source>
</evidence>
<dbReference type="RefSeq" id="WP_108384641.1">
    <property type="nucleotide sequence ID" value="NZ_QBUD01000001.1"/>
</dbReference>
<dbReference type="GO" id="GO:0005506">
    <property type="term" value="F:iron ion binding"/>
    <property type="evidence" value="ECO:0007669"/>
    <property type="project" value="UniProtKB-ARBA"/>
</dbReference>
<comment type="caution">
    <text evidence="1">The sequence shown here is derived from an EMBL/GenBank/DDBJ whole genome shotgun (WGS) entry which is preliminary data.</text>
</comment>
<dbReference type="AlphaFoldDB" id="A0A2T6KQV0"/>
<dbReference type="OrthoDB" id="2553118at2"/>
<dbReference type="GO" id="GO:0016706">
    <property type="term" value="F:2-oxoglutarate-dependent dioxygenase activity"/>
    <property type="evidence" value="ECO:0007669"/>
    <property type="project" value="UniProtKB-ARBA"/>
</dbReference>
<accession>A0A2T6KQV0</accession>
<keyword evidence="1" id="KW-0223">Dioxygenase</keyword>
<sequence>MLTQAQKQDFEQNGYLVLPDIIPQDVIAAVRQEYATLMDDLFAGWVREGRVTDSPGLSFWDKLSLSYAAGCDWFQPMDISLPGDVITTGTPMHFGPAIFDLVMHDRLLGIIEALIGPEITLNPIQHVRIKPPAPQLSDDEIRAHVTSTEWHQDRGVGHEQADSTEMITAWVAITDATVENGCLQAVPGIDAGLLPHCPQKQTAIAPGALDKSKAVPLPVPSGGVVLFHPLVAHASLPNLSDGFRWSFDLRFNVTGQHTGREHFPKFIARSAAAPETVLTDWRKWKLGWEDARATLASEPHIPIHRWSADAPVCA</sequence>
<name>A0A2T6KQV0_9RHOB</name>
<protein>
    <submittedName>
        <fullName evidence="1">Ectoine hydroxylase-related dioxygenase (Phytanoyl-CoA dioxygenase family)</fullName>
    </submittedName>
</protein>
<dbReference type="EMBL" id="QBUD01000001">
    <property type="protein sequence ID" value="PUB18944.1"/>
    <property type="molecule type" value="Genomic_DNA"/>
</dbReference>
<keyword evidence="2" id="KW-1185">Reference proteome</keyword>
<dbReference type="Gene3D" id="2.60.120.620">
    <property type="entry name" value="q2cbj1_9rhob like domain"/>
    <property type="match status" value="1"/>
</dbReference>
<dbReference type="PANTHER" id="PTHR20883:SF14">
    <property type="entry name" value="PHYTANOYL-COA DIOXYGENASE"/>
    <property type="match status" value="1"/>
</dbReference>
<dbReference type="SUPFAM" id="SSF51197">
    <property type="entry name" value="Clavaminate synthase-like"/>
    <property type="match status" value="1"/>
</dbReference>